<dbReference type="PRINTS" id="PR00261">
    <property type="entry name" value="LDLRECEPTOR"/>
</dbReference>
<evidence type="ECO:0000313" key="13">
    <source>
        <dbReference type="RefSeq" id="XP_035685596.1"/>
    </source>
</evidence>
<evidence type="ECO:0000256" key="1">
    <source>
        <dbReference type="ARBA" id="ARBA00004167"/>
    </source>
</evidence>
<feature type="disulfide bond" evidence="8">
    <location>
        <begin position="504"/>
        <end position="522"/>
    </location>
</feature>
<evidence type="ECO:0000256" key="10">
    <source>
        <dbReference type="SAM" id="SignalP"/>
    </source>
</evidence>
<feature type="disulfide bond" evidence="8">
    <location>
        <begin position="284"/>
        <end position="299"/>
    </location>
</feature>
<feature type="disulfide bond" evidence="8">
    <location>
        <begin position="428"/>
        <end position="446"/>
    </location>
</feature>
<dbReference type="InterPro" id="IPR002172">
    <property type="entry name" value="LDrepeatLR_classA_rpt"/>
</dbReference>
<evidence type="ECO:0000256" key="5">
    <source>
        <dbReference type="ARBA" id="ARBA00022989"/>
    </source>
</evidence>
<dbReference type="PROSITE" id="PS50022">
    <property type="entry name" value="FA58C_3"/>
    <property type="match status" value="2"/>
</dbReference>
<keyword evidence="3" id="KW-0812">Transmembrane</keyword>
<evidence type="ECO:0000256" key="3">
    <source>
        <dbReference type="ARBA" id="ARBA00022692"/>
    </source>
</evidence>
<dbReference type="GO" id="GO:0005886">
    <property type="term" value="C:plasma membrane"/>
    <property type="evidence" value="ECO:0000318"/>
    <property type="project" value="GO_Central"/>
</dbReference>
<dbReference type="Proteomes" id="UP000001554">
    <property type="component" value="Chromosome 1"/>
</dbReference>
<dbReference type="InterPro" id="IPR036055">
    <property type="entry name" value="LDL_receptor-like_sf"/>
</dbReference>
<dbReference type="SMART" id="SM00192">
    <property type="entry name" value="LDLa"/>
    <property type="match status" value="17"/>
</dbReference>
<dbReference type="PANTHER" id="PTHR24270">
    <property type="entry name" value="LOW-DENSITY LIPOPROTEIN RECEPTOR-RELATED"/>
    <property type="match status" value="1"/>
</dbReference>
<keyword evidence="4" id="KW-0677">Repeat</keyword>
<dbReference type="AlphaFoldDB" id="A0A9J7MZC5"/>
<feature type="signal peptide" evidence="10">
    <location>
        <begin position="1"/>
        <end position="19"/>
    </location>
</feature>
<feature type="disulfide bond" evidence="8">
    <location>
        <begin position="365"/>
        <end position="380"/>
    </location>
</feature>
<dbReference type="GO" id="GO:0012505">
    <property type="term" value="C:endomembrane system"/>
    <property type="evidence" value="ECO:0007669"/>
    <property type="project" value="UniProtKB-SubCell"/>
</dbReference>
<dbReference type="CDD" id="cd00057">
    <property type="entry name" value="FA58C"/>
    <property type="match status" value="2"/>
</dbReference>
<evidence type="ECO:0000313" key="12">
    <source>
        <dbReference type="Proteomes" id="UP000001554"/>
    </source>
</evidence>
<organism evidence="12 13">
    <name type="scientific">Branchiostoma floridae</name>
    <name type="common">Florida lancelet</name>
    <name type="synonym">Amphioxus</name>
    <dbReference type="NCBI Taxonomy" id="7739"/>
    <lineage>
        <taxon>Eukaryota</taxon>
        <taxon>Metazoa</taxon>
        <taxon>Chordata</taxon>
        <taxon>Cephalochordata</taxon>
        <taxon>Leptocardii</taxon>
        <taxon>Amphioxiformes</taxon>
        <taxon>Branchiostomatidae</taxon>
        <taxon>Branchiostoma</taxon>
    </lineage>
</organism>
<dbReference type="OrthoDB" id="9990982at2759"/>
<reference evidence="12" key="1">
    <citation type="journal article" date="2020" name="Nat. Ecol. Evol.">
        <title>Deeply conserved synteny resolves early events in vertebrate evolution.</title>
        <authorList>
            <person name="Simakov O."/>
            <person name="Marletaz F."/>
            <person name="Yue J.X."/>
            <person name="O'Connell B."/>
            <person name="Jenkins J."/>
            <person name="Brandt A."/>
            <person name="Calef R."/>
            <person name="Tung C.H."/>
            <person name="Huang T.K."/>
            <person name="Schmutz J."/>
            <person name="Satoh N."/>
            <person name="Yu J.K."/>
            <person name="Putnam N.H."/>
            <person name="Green R.E."/>
            <person name="Rokhsar D.S."/>
        </authorList>
    </citation>
    <scope>NUCLEOTIDE SEQUENCE [LARGE SCALE GENOMIC DNA]</scope>
    <source>
        <strain evidence="12">S238N-H82</strain>
    </source>
</reference>
<dbReference type="InterPro" id="IPR050685">
    <property type="entry name" value="LDLR"/>
</dbReference>
<dbReference type="InterPro" id="IPR023415">
    <property type="entry name" value="LDLR_class-A_CS"/>
</dbReference>
<accession>A0A9J7MZC5</accession>
<evidence type="ECO:0000256" key="9">
    <source>
        <dbReference type="SAM" id="MobiDB-lite"/>
    </source>
</evidence>
<keyword evidence="7 8" id="KW-1015">Disulfide bond</keyword>
<evidence type="ECO:0000256" key="8">
    <source>
        <dbReference type="PROSITE-ProRule" id="PRU00124"/>
    </source>
</evidence>
<evidence type="ECO:0000256" key="7">
    <source>
        <dbReference type="ARBA" id="ARBA00023157"/>
    </source>
</evidence>
<dbReference type="CDD" id="cd00112">
    <property type="entry name" value="LDLa"/>
    <property type="match status" value="13"/>
</dbReference>
<feature type="disulfide bond" evidence="8">
    <location>
        <begin position="516"/>
        <end position="531"/>
    </location>
</feature>
<dbReference type="OMA" id="QCDGYED"/>
<evidence type="ECO:0000256" key="4">
    <source>
        <dbReference type="ARBA" id="ARBA00022737"/>
    </source>
</evidence>
<feature type="domain" description="F5/8 type C" evidence="11">
    <location>
        <begin position="702"/>
        <end position="869"/>
    </location>
</feature>
<feature type="chain" id="PRO_5039916580" evidence="10">
    <location>
        <begin position="20"/>
        <end position="1225"/>
    </location>
</feature>
<dbReference type="SUPFAM" id="SSF49785">
    <property type="entry name" value="Galactose-binding domain-like"/>
    <property type="match status" value="2"/>
</dbReference>
<feature type="disulfide bond" evidence="8">
    <location>
        <begin position="243"/>
        <end position="258"/>
    </location>
</feature>
<dbReference type="SUPFAM" id="SSF57424">
    <property type="entry name" value="LDL receptor-like module"/>
    <property type="match status" value="15"/>
</dbReference>
<feature type="disulfide bond" evidence="8">
    <location>
        <begin position="1084"/>
        <end position="1099"/>
    </location>
</feature>
<feature type="disulfide bond" evidence="8">
    <location>
        <begin position="124"/>
        <end position="139"/>
    </location>
</feature>
<dbReference type="GeneID" id="118422184"/>
<feature type="disulfide bond" evidence="8">
    <location>
        <begin position="43"/>
        <end position="58"/>
    </location>
</feature>
<dbReference type="Gene3D" id="2.60.120.260">
    <property type="entry name" value="Galactose-binding domain-like"/>
    <property type="match status" value="2"/>
</dbReference>
<feature type="disulfide bond" evidence="8">
    <location>
        <begin position="162"/>
        <end position="177"/>
    </location>
</feature>
<evidence type="ECO:0000256" key="6">
    <source>
        <dbReference type="ARBA" id="ARBA00023136"/>
    </source>
</evidence>
<keyword evidence="12" id="KW-1185">Reference proteome</keyword>
<gene>
    <name evidence="13" type="primary">LOC118422184</name>
</gene>
<feature type="disulfide bond" evidence="8">
    <location>
        <begin position="402"/>
        <end position="417"/>
    </location>
</feature>
<name>A0A9J7MZC5_BRAFL</name>
<dbReference type="PANTHER" id="PTHR24270:SF62">
    <property type="entry name" value="LOW-DENSITY LIPOPROTEIN RECEPTOR-RELATED PROTEIN 2"/>
    <property type="match status" value="1"/>
</dbReference>
<feature type="disulfide bond" evidence="8">
    <location>
        <begin position="996"/>
        <end position="1011"/>
    </location>
</feature>
<reference evidence="13" key="2">
    <citation type="submission" date="2025-08" db="UniProtKB">
        <authorList>
            <consortium name="RefSeq"/>
        </authorList>
    </citation>
    <scope>IDENTIFICATION</scope>
    <source>
        <strain evidence="13">S238N-H82</strain>
        <tissue evidence="13">Testes</tissue>
    </source>
</reference>
<feature type="disulfide bond" evidence="8">
    <location>
        <begin position="477"/>
        <end position="492"/>
    </location>
</feature>
<dbReference type="KEGG" id="bfo:118422184"/>
<comment type="subcellular location">
    <subcellularLocation>
        <location evidence="2">Endomembrane system</location>
    </subcellularLocation>
    <subcellularLocation>
        <location evidence="1">Membrane</location>
        <topology evidence="1">Single-pass membrane protein</topology>
    </subcellularLocation>
</comment>
<dbReference type="PROSITE" id="PS01209">
    <property type="entry name" value="LDLRA_1"/>
    <property type="match status" value="4"/>
</dbReference>
<feature type="disulfide bond" evidence="8">
    <location>
        <begin position="497"/>
        <end position="509"/>
    </location>
</feature>
<sequence>MAVGLLLFVCLLSIDHASSQVAGTGEGCSCVSDGRCITSEWECDGWDDCEDGSDEQDCWSVECPYSDDFRCVSSGACIDPNWRCDGQEDCEDGSDELCSGEDCPYSDDFKCASSGRCINGDWQCDGYEDCEDGSDENDCLSIECAERTCNSSDACFTMWEQCDGVDNCPDGTDEEDCWSMECYQFRCNSSGACVSRSRQCDSAQDCPDGSDEADCWDRIQECPYNHNMRCVSSGACIWWWKECDGVDDCPDGSDEAGCKSDNCSRSGYIRCESSRECVTASRQCDGYEDCDDGSDEKDCWSQECPGPDDFRCESSGACIPVQWLCNDNEACPDGSDEKYCIADTCPLPSVFCAPDGPCLPDTRRCDGVGDCPDGSDESGCVCTSVEFQCVNSSGCVATSGVCDGVPDCDDASDELECQSCAEKGQWQCNNGECISNASVCDGDKDCASGEDEESCHVPCSGLQLECDGRCLPKYRACDGLGDCSDGQDEINCTAGGCGARQFPCADGTCLLESQLCDNRTDCSGGEDEDDCGDVPPPGFSLGLTTRYIPDVFVTASSEYKPEFAASRARHTPSTTPGYCWVPSSVVDQWIQVYFGKTTDVTGVVISGGGANWDLGSWVTSFTLHLAFSMDGTSWVPYGGSSNSVQVFQGNRDRYNKVSRPLPTPVTSRYIRLYPAGYAGWVAMVMEVYVTNDENTWLKQDEYVPLGVGLDPDDPDAVPKIPDLHMTASSREAGEFYPWLARLNNGRGRQLGACWSPWKYDVHRYNRWLQIRHDKVYKVAGVITQGAYNADHWVTDYKLAFSLDGQKWTTYTDDIGGEVLFQGNVDDHRYARNLLPTPVFALYTRFYPDVFFSPRTFHGQVALKVEILVIDGSGCAAHEIPCGEVCRPRQTFCRAFAGCVPQRYNDGEDIYCEEVLQAECGLESAPRVEDLGCLEIDSQFLPCGDDVTAGNDVFHDRQACDGTEDCSNGKDEDNCDVCAMECPTVEGDACVPGHWICDGIEDCADGKDEQACVHGVPKHCFFTCRHNVTCLPSRQLGDGRQDCADGEDERPGDVEEALRREWGSCSYSCPSFYGNASCVPDAFWCDGDADCLGEQDEQSCVLAAPVEDDGETGDGGSTGGQEVTMGPTGRHEATAGPTGGQDATEGPSGGQDATEGPTGGHEATEGPTGGQGAQEGTTAEPTSGQGSFEDKTVGEFHARSRGAQNQAVVWMTAAALGGQILYRLAF</sequence>
<dbReference type="InterPro" id="IPR008979">
    <property type="entry name" value="Galactose-bd-like_sf"/>
</dbReference>
<feature type="disulfide bond" evidence="8">
    <location>
        <begin position="325"/>
        <end position="340"/>
    </location>
</feature>
<dbReference type="SMART" id="SM00231">
    <property type="entry name" value="FA58C"/>
    <property type="match status" value="2"/>
</dbReference>
<feature type="region of interest" description="Disordered" evidence="9">
    <location>
        <begin position="1105"/>
        <end position="1189"/>
    </location>
</feature>
<feature type="domain" description="F5/8 type C" evidence="11">
    <location>
        <begin position="534"/>
        <end position="690"/>
    </location>
</feature>
<dbReference type="Gene3D" id="4.10.400.10">
    <property type="entry name" value="Low-density Lipoprotein Receptor"/>
    <property type="match status" value="12"/>
</dbReference>
<feature type="disulfide bond" evidence="8">
    <location>
        <begin position="200"/>
        <end position="215"/>
    </location>
</feature>
<keyword evidence="10" id="KW-0732">Signal</keyword>
<keyword evidence="5" id="KW-1133">Transmembrane helix</keyword>
<evidence type="ECO:0000259" key="11">
    <source>
        <dbReference type="PROSITE" id="PS50022"/>
    </source>
</evidence>
<dbReference type="GO" id="GO:0016192">
    <property type="term" value="P:vesicle-mediated transport"/>
    <property type="evidence" value="ECO:0007669"/>
    <property type="project" value="UniProtKB-ARBA"/>
</dbReference>
<keyword evidence="6" id="KW-0472">Membrane</keyword>
<dbReference type="InterPro" id="IPR000421">
    <property type="entry name" value="FA58C"/>
</dbReference>
<proteinExistence type="predicted"/>
<dbReference type="Gene3D" id="4.10.1220.10">
    <property type="entry name" value="EGF-type module"/>
    <property type="match status" value="3"/>
</dbReference>
<comment type="caution">
    <text evidence="8">Lacks conserved residue(s) required for the propagation of feature annotation.</text>
</comment>
<evidence type="ECO:0000256" key="2">
    <source>
        <dbReference type="ARBA" id="ARBA00004308"/>
    </source>
</evidence>
<protein>
    <submittedName>
        <fullName evidence="13">Prolow-density lipoprotein receptor-related protein 1-like</fullName>
    </submittedName>
</protein>
<dbReference type="Pfam" id="PF00057">
    <property type="entry name" value="Ldl_recept_a"/>
    <property type="match status" value="9"/>
</dbReference>
<feature type="disulfide bond" evidence="8">
    <location>
        <begin position="440"/>
        <end position="455"/>
    </location>
</feature>
<dbReference type="PROSITE" id="PS50068">
    <property type="entry name" value="LDLRA_2"/>
    <property type="match status" value="15"/>
</dbReference>
<dbReference type="Pfam" id="PF00754">
    <property type="entry name" value="F5_F8_type_C"/>
    <property type="match status" value="2"/>
</dbReference>
<dbReference type="RefSeq" id="XP_035685596.1">
    <property type="nucleotide sequence ID" value="XM_035829703.1"/>
</dbReference>